<dbReference type="EMBL" id="JBHLWV010000020">
    <property type="protein sequence ID" value="MFC0315096.1"/>
    <property type="molecule type" value="Genomic_DNA"/>
</dbReference>
<gene>
    <name evidence="2" type="ORF">ACFFJD_09575</name>
</gene>
<evidence type="ECO:0000256" key="1">
    <source>
        <dbReference type="SAM" id="Phobius"/>
    </source>
</evidence>
<proteinExistence type="predicted"/>
<dbReference type="RefSeq" id="WP_382363495.1">
    <property type="nucleotide sequence ID" value="NZ_JBHLWV010000020.1"/>
</dbReference>
<feature type="transmembrane region" description="Helical" evidence="1">
    <location>
        <begin position="47"/>
        <end position="67"/>
    </location>
</feature>
<dbReference type="InterPro" id="IPR025327">
    <property type="entry name" value="DUF4233"/>
</dbReference>
<keyword evidence="1" id="KW-0472">Membrane</keyword>
<organism evidence="2 3">
    <name type="scientific">Gordonia phosphorivorans</name>
    <dbReference type="NCBI Taxonomy" id="1056982"/>
    <lineage>
        <taxon>Bacteria</taxon>
        <taxon>Bacillati</taxon>
        <taxon>Actinomycetota</taxon>
        <taxon>Actinomycetes</taxon>
        <taxon>Mycobacteriales</taxon>
        <taxon>Gordoniaceae</taxon>
        <taxon>Gordonia</taxon>
    </lineage>
</organism>
<dbReference type="Pfam" id="PF14017">
    <property type="entry name" value="DUF4233"/>
    <property type="match status" value="1"/>
</dbReference>
<dbReference type="Proteomes" id="UP001589783">
    <property type="component" value="Unassembled WGS sequence"/>
</dbReference>
<keyword evidence="1" id="KW-0812">Transmembrane</keyword>
<reference evidence="2 3" key="1">
    <citation type="submission" date="2024-09" db="EMBL/GenBank/DDBJ databases">
        <authorList>
            <person name="Sun Q."/>
            <person name="Mori K."/>
        </authorList>
    </citation>
    <scope>NUCLEOTIDE SEQUENCE [LARGE SCALE GENOMIC DNA]</scope>
    <source>
        <strain evidence="2 3">CCM 7957</strain>
    </source>
</reference>
<feature type="transmembrane region" description="Helical" evidence="1">
    <location>
        <begin position="20"/>
        <end position="40"/>
    </location>
</feature>
<evidence type="ECO:0000313" key="3">
    <source>
        <dbReference type="Proteomes" id="UP001589783"/>
    </source>
</evidence>
<keyword evidence="3" id="KW-1185">Reference proteome</keyword>
<accession>A0ABV6H877</accession>
<feature type="transmembrane region" description="Helical" evidence="1">
    <location>
        <begin position="79"/>
        <end position="112"/>
    </location>
</feature>
<comment type="caution">
    <text evidence="2">The sequence shown here is derived from an EMBL/GenBank/DDBJ whole genome shotgun (WGS) entry which is preliminary data.</text>
</comment>
<protein>
    <submittedName>
        <fullName evidence="2">DUF4233 domain-containing protein</fullName>
    </submittedName>
</protein>
<sequence length="131" mass="14237">MTTSPEFSAPPTDPWKGFRGIMAAVLILEAIVVGLTFPVVATLGGGVSWASGLYLGLVCLLLVVLSGMQRRPYALPVNLAMQVLVILGGLFHWSIAVVGVVFTCVWIYIVYVKRDVERRIERGQLPGQQPL</sequence>
<keyword evidence="1" id="KW-1133">Transmembrane helix</keyword>
<name>A0ABV6H877_9ACTN</name>
<evidence type="ECO:0000313" key="2">
    <source>
        <dbReference type="EMBL" id="MFC0315096.1"/>
    </source>
</evidence>